<dbReference type="InterPro" id="IPR011333">
    <property type="entry name" value="SKP1/BTB/POZ_sf"/>
</dbReference>
<proteinExistence type="inferred from homology"/>
<dbReference type="Proteomes" id="UP000636800">
    <property type="component" value="Chromosome 10"/>
</dbReference>
<keyword evidence="6" id="KW-1185">Reference proteome</keyword>
<dbReference type="PROSITE" id="PS51649">
    <property type="entry name" value="NPH3"/>
    <property type="match status" value="1"/>
</dbReference>
<dbReference type="EMBL" id="JADCNL010000010">
    <property type="protein sequence ID" value="KAG0464424.1"/>
    <property type="molecule type" value="Genomic_DNA"/>
</dbReference>
<dbReference type="PANTHER" id="PTHR32370">
    <property type="entry name" value="OS12G0117600 PROTEIN"/>
    <property type="match status" value="1"/>
</dbReference>
<comment type="caution">
    <text evidence="5">The sequence shown here is derived from an EMBL/GenBank/DDBJ whole genome shotgun (WGS) entry which is preliminary data.</text>
</comment>
<protein>
    <recommendedName>
        <fullName evidence="4">NPH3 domain-containing protein</fullName>
    </recommendedName>
</protein>
<keyword evidence="2" id="KW-0833">Ubl conjugation pathway</keyword>
<evidence type="ECO:0000259" key="4">
    <source>
        <dbReference type="PROSITE" id="PS51649"/>
    </source>
</evidence>
<dbReference type="UniPathway" id="UPA00143"/>
<evidence type="ECO:0000256" key="1">
    <source>
        <dbReference type="ARBA" id="ARBA00004906"/>
    </source>
</evidence>
<evidence type="ECO:0000256" key="2">
    <source>
        <dbReference type="ARBA" id="ARBA00022786"/>
    </source>
</evidence>
<dbReference type="InterPro" id="IPR043454">
    <property type="entry name" value="NPH3/RPT2-like"/>
</dbReference>
<comment type="pathway">
    <text evidence="1">Protein modification; protein ubiquitination.</text>
</comment>
<dbReference type="InterPro" id="IPR027356">
    <property type="entry name" value="NPH3_dom"/>
</dbReference>
<accession>A0A835UIJ3</accession>
<dbReference type="GO" id="GO:0016567">
    <property type="term" value="P:protein ubiquitination"/>
    <property type="evidence" value="ECO:0007669"/>
    <property type="project" value="UniProtKB-UniPathway"/>
</dbReference>
<dbReference type="AlphaFoldDB" id="A0A835UIJ3"/>
<dbReference type="SUPFAM" id="SSF54695">
    <property type="entry name" value="POZ domain"/>
    <property type="match status" value="1"/>
</dbReference>
<comment type="similarity">
    <text evidence="3">Belongs to the NPH3 family.</text>
</comment>
<evidence type="ECO:0000313" key="6">
    <source>
        <dbReference type="Proteomes" id="UP000636800"/>
    </source>
</evidence>
<reference evidence="5 6" key="1">
    <citation type="journal article" date="2020" name="Nat. Food">
        <title>A phased Vanilla planifolia genome enables genetic improvement of flavour and production.</title>
        <authorList>
            <person name="Hasing T."/>
            <person name="Tang H."/>
            <person name="Brym M."/>
            <person name="Khazi F."/>
            <person name="Huang T."/>
            <person name="Chambers A.H."/>
        </authorList>
    </citation>
    <scope>NUCLEOTIDE SEQUENCE [LARGE SCALE GENOMIC DNA]</scope>
    <source>
        <tissue evidence="5">Leaf</tissue>
    </source>
</reference>
<evidence type="ECO:0000313" key="5">
    <source>
        <dbReference type="EMBL" id="KAG0464424.1"/>
    </source>
</evidence>
<sequence length="230" mass="26234">MKYMKLGTKPDTFYTEDATRSVLTDVPPDLVIQINNTKYLLHKFPLLLKCGQLQRLWSEPDEDGLPAPITLNDFPGGEAAFELCCKFCYGITISLSANNFVQAIAAATYLRMTESVASGNLIAKLEGFFNSCILYGWKDSIVTLQNAAHVVWHDEQRIIQPCLDSVVQKILTHPSKVTWSYTYTRPGFRRKQHHSSPKDWWTEDVSDLDLDLFRAVIYAVRPQRSFIQLL</sequence>
<evidence type="ECO:0000256" key="3">
    <source>
        <dbReference type="PROSITE-ProRule" id="PRU00982"/>
    </source>
</evidence>
<feature type="domain" description="NPH3" evidence="4">
    <location>
        <begin position="199"/>
        <end position="230"/>
    </location>
</feature>
<gene>
    <name evidence="5" type="ORF">HPP92_020493</name>
</gene>
<name>A0A835UIJ3_VANPL</name>
<dbReference type="Gene3D" id="3.30.710.10">
    <property type="entry name" value="Potassium Channel Kv1.1, Chain A"/>
    <property type="match status" value="1"/>
</dbReference>
<organism evidence="5 6">
    <name type="scientific">Vanilla planifolia</name>
    <name type="common">Vanilla</name>
    <dbReference type="NCBI Taxonomy" id="51239"/>
    <lineage>
        <taxon>Eukaryota</taxon>
        <taxon>Viridiplantae</taxon>
        <taxon>Streptophyta</taxon>
        <taxon>Embryophyta</taxon>
        <taxon>Tracheophyta</taxon>
        <taxon>Spermatophyta</taxon>
        <taxon>Magnoliopsida</taxon>
        <taxon>Liliopsida</taxon>
        <taxon>Asparagales</taxon>
        <taxon>Orchidaceae</taxon>
        <taxon>Vanilloideae</taxon>
        <taxon>Vanilleae</taxon>
        <taxon>Vanilla</taxon>
    </lineage>
</organism>
<dbReference type="OrthoDB" id="197400at2759"/>